<dbReference type="PANTHER" id="PTHR36151">
    <property type="entry name" value="BLR2777 PROTEIN"/>
    <property type="match status" value="1"/>
</dbReference>
<evidence type="ECO:0000313" key="3">
    <source>
        <dbReference type="Proteomes" id="UP001595615"/>
    </source>
</evidence>
<evidence type="ECO:0000259" key="1">
    <source>
        <dbReference type="Pfam" id="PF09995"/>
    </source>
</evidence>
<dbReference type="EC" id="1.-.-.-" evidence="2"/>
<dbReference type="EMBL" id="JBHRXV010000004">
    <property type="protein sequence ID" value="MFC3712178.1"/>
    <property type="molecule type" value="Genomic_DNA"/>
</dbReference>
<dbReference type="GO" id="GO:0016491">
    <property type="term" value="F:oxidoreductase activity"/>
    <property type="evidence" value="ECO:0007669"/>
    <property type="project" value="UniProtKB-KW"/>
</dbReference>
<accession>A0ABV7XAW6</accession>
<name>A0ABV7XAW6_9SPHN</name>
<dbReference type="Proteomes" id="UP001595615">
    <property type="component" value="Unassembled WGS sequence"/>
</dbReference>
<keyword evidence="2" id="KW-0560">Oxidoreductase</keyword>
<proteinExistence type="predicted"/>
<reference evidence="3" key="1">
    <citation type="journal article" date="2019" name="Int. J. Syst. Evol. Microbiol.">
        <title>The Global Catalogue of Microorganisms (GCM) 10K type strain sequencing project: providing services to taxonomists for standard genome sequencing and annotation.</title>
        <authorList>
            <consortium name="The Broad Institute Genomics Platform"/>
            <consortium name="The Broad Institute Genome Sequencing Center for Infectious Disease"/>
            <person name="Wu L."/>
            <person name="Ma J."/>
        </authorList>
    </citation>
    <scope>NUCLEOTIDE SEQUENCE [LARGE SCALE GENOMIC DNA]</scope>
    <source>
        <strain evidence="3">KCTC 42644</strain>
    </source>
</reference>
<gene>
    <name evidence="2" type="ORF">ACFOMD_06335</name>
</gene>
<dbReference type="InterPro" id="IPR018713">
    <property type="entry name" value="MPAB/Lcp_cat_dom"/>
</dbReference>
<comment type="caution">
    <text evidence="2">The sequence shown here is derived from an EMBL/GenBank/DDBJ whole genome shotgun (WGS) entry which is preliminary data.</text>
</comment>
<dbReference type="PANTHER" id="PTHR36151:SF3">
    <property type="entry name" value="ER-BOUND OXYGENASE MPAB_MPAB'_RUBBER OXYGENASE CATALYTIC DOMAIN-CONTAINING PROTEIN"/>
    <property type="match status" value="1"/>
</dbReference>
<feature type="domain" description="ER-bound oxygenase mpaB/mpaB'/Rubber oxygenase catalytic" evidence="1">
    <location>
        <begin position="39"/>
        <end position="250"/>
    </location>
</feature>
<keyword evidence="3" id="KW-1185">Reference proteome</keyword>
<evidence type="ECO:0000313" key="2">
    <source>
        <dbReference type="EMBL" id="MFC3712178.1"/>
    </source>
</evidence>
<protein>
    <submittedName>
        <fullName evidence="2">Oxygenase MpaB family protein</fullName>
        <ecNumber evidence="2">1.-.-.-</ecNumber>
    </submittedName>
</protein>
<dbReference type="RefSeq" id="WP_380858549.1">
    <property type="nucleotide sequence ID" value="NZ_JBHRXV010000004.1"/>
</dbReference>
<dbReference type="Pfam" id="PF09995">
    <property type="entry name" value="MPAB_Lcp_cat"/>
    <property type="match status" value="1"/>
</dbReference>
<organism evidence="2 3">
    <name type="scientific">Sphingoaurantiacus capsulatus</name>
    <dbReference type="NCBI Taxonomy" id="1771310"/>
    <lineage>
        <taxon>Bacteria</taxon>
        <taxon>Pseudomonadati</taxon>
        <taxon>Pseudomonadota</taxon>
        <taxon>Alphaproteobacteria</taxon>
        <taxon>Sphingomonadales</taxon>
        <taxon>Sphingosinicellaceae</taxon>
        <taxon>Sphingoaurantiacus</taxon>
    </lineage>
</organism>
<sequence length="293" mass="32266">MNAEPINWAAKRTSRGMPSIDFTSPAGAPALYAPDSISWRVFKNPISLFIGGVAAVLLELAEPRVRSGVWGHSIFPTDPLTRIRRTGLATHVTFYAPANVARQVIKGVVRMHDKVKGETPGGLPYFANDPVLLDWVQATASYGFIEAYSRFANTLSRAERDRAYAESEIGGQLFGATGAPRSVAECEAQVEAMRPLLEPHPIVDEFLSIMTTRIGLKGPLRPLQRLLVRAGVELLPEWVIERLELGPEWRLSGFEKRLVRTLGAIADRIPIPGTPPYQAAKRVGLPLRQLYGH</sequence>